<dbReference type="InterPro" id="IPR036182">
    <property type="entry name" value="PCuAC_sf"/>
</dbReference>
<accession>A0A0C5J7R2</accession>
<evidence type="ECO:0000313" key="2">
    <source>
        <dbReference type="EMBL" id="AJP47768.1"/>
    </source>
</evidence>
<evidence type="ECO:0008006" key="4">
    <source>
        <dbReference type="Google" id="ProtNLM"/>
    </source>
</evidence>
<protein>
    <recommendedName>
        <fullName evidence="4">Transporter</fullName>
    </recommendedName>
</protein>
<feature type="signal peptide" evidence="1">
    <location>
        <begin position="1"/>
        <end position="20"/>
    </location>
</feature>
<dbReference type="SUPFAM" id="SSF110087">
    <property type="entry name" value="DR1885-like metal-binding protein"/>
    <property type="match status" value="1"/>
</dbReference>
<keyword evidence="3" id="KW-1185">Reference proteome</keyword>
<dbReference type="EMBL" id="CP010554">
    <property type="protein sequence ID" value="AJP47768.1"/>
    <property type="molecule type" value="Genomic_DNA"/>
</dbReference>
<proteinExistence type="predicted"/>
<dbReference type="Pfam" id="PF04314">
    <property type="entry name" value="PCuAC"/>
    <property type="match status" value="1"/>
</dbReference>
<dbReference type="PATRIC" id="fig|1565605.3.peg.716"/>
<dbReference type="PANTHER" id="PTHR36302">
    <property type="entry name" value="BLR7088 PROTEIN"/>
    <property type="match status" value="1"/>
</dbReference>
<dbReference type="InterPro" id="IPR007410">
    <property type="entry name" value="LpqE-like"/>
</dbReference>
<dbReference type="Gene3D" id="2.60.40.1890">
    <property type="entry name" value="PCu(A)C copper chaperone"/>
    <property type="match status" value="1"/>
</dbReference>
<evidence type="ECO:0000313" key="3">
    <source>
        <dbReference type="Proteomes" id="UP000061603"/>
    </source>
</evidence>
<dbReference type="STRING" id="1565605.PG1C_03400"/>
<dbReference type="KEGG" id="rbu:PG1C_03400"/>
<keyword evidence="1" id="KW-0732">Signal</keyword>
<evidence type="ECO:0000256" key="1">
    <source>
        <dbReference type="SAM" id="SignalP"/>
    </source>
</evidence>
<dbReference type="InterPro" id="IPR058248">
    <property type="entry name" value="Lxx211020-like"/>
</dbReference>
<dbReference type="RefSeq" id="WP_202636033.1">
    <property type="nucleotide sequence ID" value="NZ_CP010554.1"/>
</dbReference>
<reference evidence="2 3" key="1">
    <citation type="journal article" date="2015" name="Genome Announc.">
        <title>Complete Genome Sequence of a Novel Bacterium within the Family Rhodocyclaceae That Degrades Polycyclic Aromatic Hydrocarbons.</title>
        <authorList>
            <person name="Singleton D.R."/>
            <person name="Dickey A.N."/>
            <person name="Scholl E.H."/>
            <person name="Wright F.A."/>
            <person name="Aitken M.D."/>
        </authorList>
    </citation>
    <scope>NUCLEOTIDE SEQUENCE [LARGE SCALE GENOMIC DNA]</scope>
    <source>
        <strain evidence="3">PG1-Ca6</strain>
    </source>
</reference>
<dbReference type="PANTHER" id="PTHR36302:SF1">
    <property type="entry name" value="COPPER CHAPERONE PCU(A)C"/>
    <property type="match status" value="1"/>
</dbReference>
<feature type="chain" id="PRO_5002189554" description="Transporter" evidence="1">
    <location>
        <begin position="21"/>
        <end position="150"/>
    </location>
</feature>
<sequence length="150" mass="16343">MSRLIQTSILFVLLTFSAHAEYAEHAKISVQNAWIRPTVPLQKVTGAFMTITSTTAARLVGMTSPVADHVEIHEMLVENDIMKMRAVPSLPLTADKSLELKPGGYHVMLFGLHQQVKAGDSVPLTLIIEDSNKKRTSVTVKAAAKSATAY</sequence>
<dbReference type="Proteomes" id="UP000061603">
    <property type="component" value="Chromosome"/>
</dbReference>
<dbReference type="AlphaFoldDB" id="A0A0C5J7R2"/>
<gene>
    <name evidence="2" type="ORF">PG1C_03400</name>
</gene>
<organism evidence="2 3">
    <name type="scientific">Rugosibacter aromaticivorans</name>
    <dbReference type="NCBI Taxonomy" id="1565605"/>
    <lineage>
        <taxon>Bacteria</taxon>
        <taxon>Pseudomonadati</taxon>
        <taxon>Pseudomonadota</taxon>
        <taxon>Betaproteobacteria</taxon>
        <taxon>Nitrosomonadales</taxon>
        <taxon>Sterolibacteriaceae</taxon>
        <taxon>Rugosibacter</taxon>
    </lineage>
</organism>
<name>A0A0C5J7R2_9PROT</name>
<dbReference type="HOGENOM" id="CLU_100939_1_1_4"/>